<dbReference type="Pfam" id="PF02530">
    <property type="entry name" value="Porin_2"/>
    <property type="match status" value="1"/>
</dbReference>
<dbReference type="SUPFAM" id="SSF56935">
    <property type="entry name" value="Porins"/>
    <property type="match status" value="1"/>
</dbReference>
<keyword evidence="9 10" id="KW-0998">Cell outer membrane</keyword>
<evidence type="ECO:0000256" key="4">
    <source>
        <dbReference type="ARBA" id="ARBA00022692"/>
    </source>
</evidence>
<evidence type="ECO:0000256" key="5">
    <source>
        <dbReference type="ARBA" id="ARBA00022729"/>
    </source>
</evidence>
<keyword evidence="7 10" id="KW-0626">Porin</keyword>
<evidence type="ECO:0000256" key="8">
    <source>
        <dbReference type="ARBA" id="ARBA00023136"/>
    </source>
</evidence>
<dbReference type="KEGG" id="xdi:EZH22_25195"/>
<evidence type="ECO:0000256" key="9">
    <source>
        <dbReference type="ARBA" id="ARBA00023237"/>
    </source>
</evidence>
<keyword evidence="3 10" id="KW-1134">Transmembrane beta strand</keyword>
<dbReference type="GO" id="GO:0009279">
    <property type="term" value="C:cell outer membrane"/>
    <property type="evidence" value="ECO:0007669"/>
    <property type="project" value="UniProtKB-SubCell"/>
</dbReference>
<protein>
    <recommendedName>
        <fullName evidence="10">Porin</fullName>
    </recommendedName>
</protein>
<keyword evidence="12" id="KW-1185">Reference proteome</keyword>
<comment type="function">
    <text evidence="10">Forms passive diffusion pores that allow small molecular weight hydrophilic materials across the outer membrane.</text>
</comment>
<keyword evidence="4 10" id="KW-0812">Transmembrane</keyword>
<evidence type="ECO:0000313" key="12">
    <source>
        <dbReference type="Proteomes" id="UP000596427"/>
    </source>
</evidence>
<dbReference type="GO" id="GO:0046930">
    <property type="term" value="C:pore complex"/>
    <property type="evidence" value="ECO:0007669"/>
    <property type="project" value="UniProtKB-KW"/>
</dbReference>
<dbReference type="GO" id="GO:0015288">
    <property type="term" value="F:porin activity"/>
    <property type="evidence" value="ECO:0007669"/>
    <property type="project" value="UniProtKB-KW"/>
</dbReference>
<keyword evidence="2 10" id="KW-0813">Transport</keyword>
<evidence type="ECO:0000256" key="3">
    <source>
        <dbReference type="ARBA" id="ARBA00022452"/>
    </source>
</evidence>
<sequence>MNGMRISMSAALGLLVLEGASAADLPEKAKAVEYMKVCTAYGAGYYYIPGTDTCIKIGGFARLDAYVNAVGTFTPMITSSADKGFNGPGAGGFGYPFRDDDDPAYFTRVRGVMNMDARTQTEFGTLRSYVRFGANWDTQGTAGTGAGSGLYFERAFIQFAGFTFGYTQSFFDPGLSYIFTAPLATSNDWTTVAAYTVQIGNGFSASLSLEDAANRTTGVQMTGATATPIFNINTVTTGLGYTNFQAGQVAPDVVANLRVDQAWGSAQLSGAVHQVTATAPLYTGFFGGLETSNAWGWALGAHVEVKLPMLAAGDSFFVQAAYAEGAANYIGLSASQQARGTGIGSIELTQQGGTLSGTGAYYTIADAVATSTTGDFGLMSGWAIQGQFRHFWTPGLRSALYAGYASYDVPQNIVAAFAFDTWQIGLNTIWSPVKDLDIGVEVLYSKVDGSVPLGNYAAISNTGATINSIAGGSADVWSGGMRVQRNF</sequence>
<dbReference type="EMBL" id="CP063362">
    <property type="protein sequence ID" value="QRG09841.1"/>
    <property type="molecule type" value="Genomic_DNA"/>
</dbReference>
<evidence type="ECO:0000256" key="10">
    <source>
        <dbReference type="RuleBase" id="RU364005"/>
    </source>
</evidence>
<keyword evidence="8 10" id="KW-0472">Membrane</keyword>
<evidence type="ECO:0000256" key="7">
    <source>
        <dbReference type="ARBA" id="ARBA00023114"/>
    </source>
</evidence>
<evidence type="ECO:0000256" key="6">
    <source>
        <dbReference type="ARBA" id="ARBA00023065"/>
    </source>
</evidence>
<comment type="subcellular location">
    <subcellularLocation>
        <location evidence="10">Cell outer membrane</location>
        <topology evidence="10">Multi-pass membrane protein</topology>
    </subcellularLocation>
</comment>
<proteinExistence type="inferred from homology"/>
<comment type="similarity">
    <text evidence="1 10">Belongs to the alphaproteobacteria porin family.</text>
</comment>
<name>A0A974PUL9_9HYPH</name>
<evidence type="ECO:0000313" key="11">
    <source>
        <dbReference type="EMBL" id="QRG09841.1"/>
    </source>
</evidence>
<organism evidence="11 12">
    <name type="scientific">Xanthobacter dioxanivorans</name>
    <dbReference type="NCBI Taxonomy" id="2528964"/>
    <lineage>
        <taxon>Bacteria</taxon>
        <taxon>Pseudomonadati</taxon>
        <taxon>Pseudomonadota</taxon>
        <taxon>Alphaproteobacteria</taxon>
        <taxon>Hyphomicrobiales</taxon>
        <taxon>Xanthobacteraceae</taxon>
        <taxon>Xanthobacter</taxon>
    </lineage>
</organism>
<keyword evidence="6 10" id="KW-0406">Ion transport</keyword>
<evidence type="ECO:0000256" key="2">
    <source>
        <dbReference type="ARBA" id="ARBA00022448"/>
    </source>
</evidence>
<evidence type="ECO:0000256" key="1">
    <source>
        <dbReference type="ARBA" id="ARBA00009521"/>
    </source>
</evidence>
<feature type="signal peptide" evidence="10">
    <location>
        <begin position="1"/>
        <end position="22"/>
    </location>
</feature>
<keyword evidence="5 10" id="KW-0732">Signal</keyword>
<feature type="chain" id="PRO_5038158459" description="Porin" evidence="10">
    <location>
        <begin position="23"/>
        <end position="487"/>
    </location>
</feature>
<dbReference type="GO" id="GO:0006811">
    <property type="term" value="P:monoatomic ion transport"/>
    <property type="evidence" value="ECO:0007669"/>
    <property type="project" value="UniProtKB-KW"/>
</dbReference>
<dbReference type="AlphaFoldDB" id="A0A974PUL9"/>
<dbReference type="Proteomes" id="UP000596427">
    <property type="component" value="Chromosome"/>
</dbReference>
<comment type="domain">
    <text evidence="10">Consists of 16-stranded beta-barrel sheets, with large surface-exposed loops, that form a transmembrane pore at the center of each barrel. The pore is partially ocluded by a peptide loop that folds into the pore lumen.</text>
</comment>
<dbReference type="InterPro" id="IPR003684">
    <property type="entry name" value="Porin_alphabac"/>
</dbReference>
<reference evidence="11 12" key="1">
    <citation type="submission" date="2020-10" db="EMBL/GenBank/DDBJ databases">
        <title>Degradation of 1,4-Dioxane by Xanthobacter sp. YN2, via a Novel Group-2 Soluble Di-Iron Monooxygenase.</title>
        <authorList>
            <person name="Ma F."/>
            <person name="Wang Y."/>
            <person name="Yang J."/>
            <person name="Guo H."/>
            <person name="Su D."/>
            <person name="Yu L."/>
        </authorList>
    </citation>
    <scope>NUCLEOTIDE SEQUENCE [LARGE SCALE GENOMIC DNA]</scope>
    <source>
        <strain evidence="11 12">YN2</strain>
    </source>
</reference>
<accession>A0A974PUL9</accession>
<gene>
    <name evidence="11" type="ORF">EZH22_25195</name>
</gene>